<dbReference type="GO" id="GO:0044272">
    <property type="term" value="P:sulfur compound biosynthetic process"/>
    <property type="evidence" value="ECO:0007669"/>
    <property type="project" value="UniProtKB-ARBA"/>
</dbReference>
<dbReference type="GO" id="GO:0006979">
    <property type="term" value="P:response to oxidative stress"/>
    <property type="evidence" value="ECO:0007669"/>
    <property type="project" value="TreeGrafter"/>
</dbReference>
<dbReference type="Gene3D" id="3.40.50.920">
    <property type="match status" value="1"/>
</dbReference>
<dbReference type="GO" id="GO:0047553">
    <property type="term" value="F:2-oxoglutarate synthase activity"/>
    <property type="evidence" value="ECO:0007669"/>
    <property type="project" value="UniProtKB-EC"/>
</dbReference>
<evidence type="ECO:0000256" key="7">
    <source>
        <dbReference type="ARBA" id="ARBA00079587"/>
    </source>
</evidence>
<evidence type="ECO:0000256" key="5">
    <source>
        <dbReference type="ARBA" id="ARBA00071398"/>
    </source>
</evidence>
<comment type="subunit">
    <text evidence="3">Heterotetramer of the KorA, KorB, KorC and KorD subunits.</text>
</comment>
<dbReference type="InterPro" id="IPR019752">
    <property type="entry name" value="Pyrv/ketoisovalerate_OxRed_cat"/>
</dbReference>
<dbReference type="Gene3D" id="3.40.920.10">
    <property type="entry name" value="Pyruvate-ferredoxin oxidoreductase, PFOR, domain III"/>
    <property type="match status" value="1"/>
</dbReference>
<evidence type="ECO:0000256" key="2">
    <source>
        <dbReference type="ARBA" id="ARBA00052359"/>
    </source>
</evidence>
<dbReference type="InterPro" id="IPR002869">
    <property type="entry name" value="Pyrv_flavodox_OxRed_cen"/>
</dbReference>
<evidence type="ECO:0000256" key="1">
    <source>
        <dbReference type="ARBA" id="ARBA00023002"/>
    </source>
</evidence>
<comment type="catalytic activity">
    <reaction evidence="2">
        <text>2 oxidized [2Fe-2S]-[ferredoxin] + 2-oxoglutarate + CoA = succinyl-CoA + 2 reduced [2Fe-2S]-[ferredoxin] + CO2 + H(+)</text>
        <dbReference type="Rhea" id="RHEA:17297"/>
        <dbReference type="Rhea" id="RHEA-COMP:10000"/>
        <dbReference type="Rhea" id="RHEA-COMP:10001"/>
        <dbReference type="ChEBI" id="CHEBI:15378"/>
        <dbReference type="ChEBI" id="CHEBI:16526"/>
        <dbReference type="ChEBI" id="CHEBI:16810"/>
        <dbReference type="ChEBI" id="CHEBI:33737"/>
        <dbReference type="ChEBI" id="CHEBI:33738"/>
        <dbReference type="ChEBI" id="CHEBI:57287"/>
        <dbReference type="ChEBI" id="CHEBI:57292"/>
        <dbReference type="EC" id="1.2.7.3"/>
    </reaction>
</comment>
<evidence type="ECO:0000256" key="3">
    <source>
        <dbReference type="ARBA" id="ARBA00064882"/>
    </source>
</evidence>
<proteinExistence type="predicted"/>
<evidence type="ECO:0000256" key="4">
    <source>
        <dbReference type="ARBA" id="ARBA00066947"/>
    </source>
</evidence>
<name>A0A7J3M0G1_ARCFL</name>
<dbReference type="SUPFAM" id="SSF52922">
    <property type="entry name" value="TK C-terminal domain-like"/>
    <property type="match status" value="1"/>
</dbReference>
<dbReference type="GO" id="GO:0006082">
    <property type="term" value="P:organic acid metabolic process"/>
    <property type="evidence" value="ECO:0007669"/>
    <property type="project" value="UniProtKB-ARBA"/>
</dbReference>
<dbReference type="PANTHER" id="PTHR32154">
    <property type="entry name" value="PYRUVATE-FLAVODOXIN OXIDOREDUCTASE-RELATED"/>
    <property type="match status" value="1"/>
</dbReference>
<evidence type="ECO:0000256" key="6">
    <source>
        <dbReference type="ARBA" id="ARBA00076968"/>
    </source>
</evidence>
<evidence type="ECO:0000259" key="9">
    <source>
        <dbReference type="Pfam" id="PF01855"/>
    </source>
</evidence>
<dbReference type="AlphaFoldDB" id="A0A7J3M0G1"/>
<dbReference type="Pfam" id="PF01558">
    <property type="entry name" value="POR"/>
    <property type="match status" value="1"/>
</dbReference>
<dbReference type="InterPro" id="IPR050722">
    <property type="entry name" value="Pyruvate:ferred/Flavod_OxRd"/>
</dbReference>
<reference evidence="10" key="1">
    <citation type="journal article" date="2020" name="mSystems">
        <title>Genome- and Community-Level Interaction Insights into Carbon Utilization and Element Cycling Functions of Hydrothermarchaeota in Hydrothermal Sediment.</title>
        <authorList>
            <person name="Zhou Z."/>
            <person name="Liu Y."/>
            <person name="Xu W."/>
            <person name="Pan J."/>
            <person name="Luo Z.H."/>
            <person name="Li M."/>
        </authorList>
    </citation>
    <scope>NUCLEOTIDE SEQUENCE [LARGE SCALE GENOMIC DNA]</scope>
    <source>
        <strain evidence="10">SpSt-587</strain>
    </source>
</reference>
<dbReference type="PANTHER" id="PTHR32154:SF16">
    <property type="entry name" value="PYRUVATE FLAVODOXIN_FERREDOXIN OXIDOREDUCTASE DOMAIN PROTEIN"/>
    <property type="match status" value="1"/>
</dbReference>
<dbReference type="Gene3D" id="3.40.50.970">
    <property type="match status" value="1"/>
</dbReference>
<dbReference type="SUPFAM" id="SSF53323">
    <property type="entry name" value="Pyruvate-ferredoxin oxidoreductase, PFOR, domain III"/>
    <property type="match status" value="1"/>
</dbReference>
<gene>
    <name evidence="10" type="ORF">ENT52_00790</name>
</gene>
<dbReference type="SUPFAM" id="SSF52518">
    <property type="entry name" value="Thiamin diphosphate-binding fold (THDP-binding)"/>
    <property type="match status" value="1"/>
</dbReference>
<organism evidence="10">
    <name type="scientific">Archaeoglobus fulgidus</name>
    <dbReference type="NCBI Taxonomy" id="2234"/>
    <lineage>
        <taxon>Archaea</taxon>
        <taxon>Methanobacteriati</taxon>
        <taxon>Methanobacteriota</taxon>
        <taxon>Archaeoglobi</taxon>
        <taxon>Archaeoglobales</taxon>
        <taxon>Archaeoglobaceae</taxon>
        <taxon>Archaeoglobus</taxon>
    </lineage>
</organism>
<protein>
    <recommendedName>
        <fullName evidence="5">2-oxoglutarate synthase subunit KorA</fullName>
        <ecNumber evidence="4">1.2.7.3</ecNumber>
    </recommendedName>
    <alternativeName>
        <fullName evidence="7">2-ketoglutarate oxidoreductase alpha chain</fullName>
    </alternativeName>
    <alternativeName>
        <fullName evidence="6">2-oxoglutarate-ferredoxin oxidoreductase subunit alpha</fullName>
    </alternativeName>
</protein>
<evidence type="ECO:0000313" key="10">
    <source>
        <dbReference type="EMBL" id="HGT82259.1"/>
    </source>
</evidence>
<sequence length="582" mass="63722">MKVDLSFAIGGAQGSGVETAGKIATLAFAMKGVEVFGSREYHSNIVGAHSYYHIRVGKNALRLPFDAVVAMDAESIFTLATNLRRGGLLICNSETLETKLNDIPSMSRWLKKRIAEKYGVEVKAGDILGDFKVLAFELKDALRRLNISKSKVSISRIVNVIGVSAMLYSLGLDKETIKRAVETRVSGELNLMAVELAIEKAKGLRELECLEGNREGYLMSGNEVVATAKILAGLEFLSYYPITPATDEALFIEENGDAVAIQAEDEISAIGMALGASISGLRACVTTSGPGFSLMNEMISFAVQAEIPIVITLWMRASPSTGMATRTSQQDLFHAIFSGHGDTGKIVIASGDHREAFEDTFRAFELAERFQIPVVHLLDKFLASSITMLEKNIFSREKPAKTFSDSEQRYLITEDGISPFVLLGSQTMVVSSLEHDEYGFATEDPFIREKMMLKRERKLRTIAKSLSGESFVVYGDKDAEVTIVSFGSTKNAILNAIETMENVKFVQLRILSPFPDISKVVSGKVLCIESNLGQLSFLLRTCCKVDAIAKKLNGRPIYENEVKKAIKAVKNGEEEVILSEGI</sequence>
<comment type="caution">
    <text evidence="10">The sequence shown here is derived from an EMBL/GenBank/DDBJ whole genome shotgun (WGS) entry which is preliminary data.</text>
</comment>
<accession>A0A7J3M0G1</accession>
<dbReference type="InterPro" id="IPR029061">
    <property type="entry name" value="THDP-binding"/>
</dbReference>
<dbReference type="InterPro" id="IPR002880">
    <property type="entry name" value="Pyrv_Fd/Flavodoxin_OxRdtase_N"/>
</dbReference>
<dbReference type="EMBL" id="DSYZ01000016">
    <property type="protein sequence ID" value="HGT82259.1"/>
    <property type="molecule type" value="Genomic_DNA"/>
</dbReference>
<dbReference type="CDD" id="cd07034">
    <property type="entry name" value="TPP_PYR_PFOR_IOR-alpha_like"/>
    <property type="match status" value="1"/>
</dbReference>
<feature type="domain" description="Pyruvate flavodoxin/ferredoxin oxidoreductase pyrimidine binding" evidence="9">
    <location>
        <begin position="228"/>
        <end position="446"/>
    </location>
</feature>
<feature type="domain" description="Pyruvate/ketoisovalerate oxidoreductase catalytic" evidence="8">
    <location>
        <begin position="14"/>
        <end position="199"/>
    </location>
</feature>
<dbReference type="Pfam" id="PF01855">
    <property type="entry name" value="POR_N"/>
    <property type="match status" value="1"/>
</dbReference>
<dbReference type="EC" id="1.2.7.3" evidence="4"/>
<evidence type="ECO:0000259" key="8">
    <source>
        <dbReference type="Pfam" id="PF01558"/>
    </source>
</evidence>
<dbReference type="FunFam" id="3.40.50.970:FF:000022">
    <property type="entry name" value="2-oxoglutarate ferredoxin oxidoreductase alpha subunit"/>
    <property type="match status" value="1"/>
</dbReference>
<dbReference type="InterPro" id="IPR009014">
    <property type="entry name" value="Transketo_C/PFOR_II"/>
</dbReference>
<keyword evidence="1" id="KW-0560">Oxidoreductase</keyword>